<dbReference type="PANTHER" id="PTHR31003:SF3">
    <property type="entry name" value="HOMEODOMAIN-LIKE SUPERFAMILY PROTEIN-RELATED"/>
    <property type="match status" value="1"/>
</dbReference>
<dbReference type="Pfam" id="PF04548">
    <property type="entry name" value="AIG1"/>
    <property type="match status" value="1"/>
</dbReference>
<reference evidence="4" key="1">
    <citation type="submission" date="2020-03" db="EMBL/GenBank/DDBJ databases">
        <title>A high-quality chromosome-level genome assembly of a woody plant with both climbing and erect habits, Rhamnella rubrinervis.</title>
        <authorList>
            <person name="Lu Z."/>
            <person name="Yang Y."/>
            <person name="Zhu X."/>
            <person name="Sun Y."/>
        </authorList>
    </citation>
    <scope>NUCLEOTIDE SEQUENCE</scope>
    <source>
        <strain evidence="4">BYM</strain>
        <tissue evidence="4">Leaf</tissue>
    </source>
</reference>
<organism evidence="4 5">
    <name type="scientific">Rhamnella rubrinervis</name>
    <dbReference type="NCBI Taxonomy" id="2594499"/>
    <lineage>
        <taxon>Eukaryota</taxon>
        <taxon>Viridiplantae</taxon>
        <taxon>Streptophyta</taxon>
        <taxon>Embryophyta</taxon>
        <taxon>Tracheophyta</taxon>
        <taxon>Spermatophyta</taxon>
        <taxon>Magnoliopsida</taxon>
        <taxon>eudicotyledons</taxon>
        <taxon>Gunneridae</taxon>
        <taxon>Pentapetalae</taxon>
        <taxon>rosids</taxon>
        <taxon>fabids</taxon>
        <taxon>Rosales</taxon>
        <taxon>Rhamnaceae</taxon>
        <taxon>rhamnoid group</taxon>
        <taxon>Rhamneae</taxon>
        <taxon>Rhamnella</taxon>
    </lineage>
</organism>
<dbReference type="Gene3D" id="1.10.10.60">
    <property type="entry name" value="Homeodomain-like"/>
    <property type="match status" value="1"/>
</dbReference>
<dbReference type="InterPro" id="IPR044787">
    <property type="entry name" value="HHO5-like"/>
</dbReference>
<accession>A0A8K0DNC7</accession>
<dbReference type="AlphaFoldDB" id="A0A8K0DNC7"/>
<dbReference type="GO" id="GO:0005634">
    <property type="term" value="C:nucleus"/>
    <property type="evidence" value="ECO:0007669"/>
    <property type="project" value="UniProtKB-SubCell"/>
</dbReference>
<evidence type="ECO:0000256" key="1">
    <source>
        <dbReference type="ARBA" id="ARBA00022741"/>
    </source>
</evidence>
<dbReference type="Proteomes" id="UP000796880">
    <property type="component" value="Unassembled WGS sequence"/>
</dbReference>
<dbReference type="InterPro" id="IPR006703">
    <property type="entry name" value="G_AIG1"/>
</dbReference>
<dbReference type="GO" id="GO:0003677">
    <property type="term" value="F:DNA binding"/>
    <property type="evidence" value="ECO:0007669"/>
    <property type="project" value="UniProtKB-KW"/>
</dbReference>
<feature type="compositionally biased region" description="Polar residues" evidence="2">
    <location>
        <begin position="1"/>
        <end position="16"/>
    </location>
</feature>
<comment type="caution">
    <text evidence="4">The sequence shown here is derived from an EMBL/GenBank/DDBJ whole genome shotgun (WGS) entry which is preliminary data.</text>
</comment>
<evidence type="ECO:0000313" key="5">
    <source>
        <dbReference type="Proteomes" id="UP000796880"/>
    </source>
</evidence>
<name>A0A8K0DNC7_9ROSA</name>
<dbReference type="GO" id="GO:0005525">
    <property type="term" value="F:GTP binding"/>
    <property type="evidence" value="ECO:0007669"/>
    <property type="project" value="InterPro"/>
</dbReference>
<sequence length="217" mass="24436">MASCKSSISESPQQRDTIPAPSRRQAVNILLHFVLFSQIHRHSLKAQFQLFGWNPKLLDPSGWCEQVPGVVIKAREHQIHGTELFDSGNGWWFEGDALDDLKGLQNTSLDDDDEEEEEVVAVCSLQTLFGSKIVDYMIVVFTRGDQLEDGDETLEDYLSRACDDSLKPRAVSCSAANIESNMRTGQQQTARKQRRCWSPELHRQFVSALHQLGCSQG</sequence>
<evidence type="ECO:0000313" key="4">
    <source>
        <dbReference type="EMBL" id="KAF3432128.1"/>
    </source>
</evidence>
<dbReference type="Gene3D" id="3.40.50.300">
    <property type="entry name" value="P-loop containing nucleotide triphosphate hydrolases"/>
    <property type="match status" value="1"/>
</dbReference>
<evidence type="ECO:0000256" key="2">
    <source>
        <dbReference type="SAM" id="MobiDB-lite"/>
    </source>
</evidence>
<feature type="domain" description="AIG1-type G" evidence="3">
    <location>
        <begin position="115"/>
        <end position="194"/>
    </location>
</feature>
<dbReference type="PANTHER" id="PTHR31003">
    <property type="entry name" value="MYB FAMILY TRANSCRIPTION FACTOR"/>
    <property type="match status" value="1"/>
</dbReference>
<dbReference type="GO" id="GO:0003700">
    <property type="term" value="F:DNA-binding transcription factor activity"/>
    <property type="evidence" value="ECO:0007669"/>
    <property type="project" value="InterPro"/>
</dbReference>
<proteinExistence type="predicted"/>
<dbReference type="EMBL" id="VOIH02000012">
    <property type="protein sequence ID" value="KAF3432128.1"/>
    <property type="molecule type" value="Genomic_DNA"/>
</dbReference>
<protein>
    <recommendedName>
        <fullName evidence="3">AIG1-type G domain-containing protein</fullName>
    </recommendedName>
</protein>
<evidence type="ECO:0000259" key="3">
    <source>
        <dbReference type="Pfam" id="PF04548"/>
    </source>
</evidence>
<gene>
    <name evidence="4" type="ORF">FNV43_RR26867</name>
</gene>
<keyword evidence="5" id="KW-1185">Reference proteome</keyword>
<dbReference type="InterPro" id="IPR027417">
    <property type="entry name" value="P-loop_NTPase"/>
</dbReference>
<feature type="region of interest" description="Disordered" evidence="2">
    <location>
        <begin position="1"/>
        <end position="20"/>
    </location>
</feature>
<dbReference type="OrthoDB" id="8954335at2759"/>
<keyword evidence="1" id="KW-0547">Nucleotide-binding</keyword>